<dbReference type="InterPro" id="IPR044824">
    <property type="entry name" value="MAIN-like"/>
</dbReference>
<evidence type="ECO:0000256" key="1">
    <source>
        <dbReference type="SAM" id="MobiDB-lite"/>
    </source>
</evidence>
<evidence type="ECO:0000259" key="2">
    <source>
        <dbReference type="Pfam" id="PF10536"/>
    </source>
</evidence>
<gene>
    <name evidence="3" type="ORF">H6P81_007814</name>
</gene>
<evidence type="ECO:0000313" key="3">
    <source>
        <dbReference type="EMBL" id="KAG9454910.1"/>
    </source>
</evidence>
<feature type="region of interest" description="Disordered" evidence="1">
    <location>
        <begin position="171"/>
        <end position="217"/>
    </location>
</feature>
<reference evidence="3 4" key="1">
    <citation type="submission" date="2021-07" db="EMBL/GenBank/DDBJ databases">
        <title>The Aristolochia fimbriata genome: insights into angiosperm evolution, floral development and chemical biosynthesis.</title>
        <authorList>
            <person name="Jiao Y."/>
        </authorList>
    </citation>
    <scope>NUCLEOTIDE SEQUENCE [LARGE SCALE GENOMIC DNA]</scope>
    <source>
        <strain evidence="3">IBCAS-2021</strain>
        <tissue evidence="3">Leaf</tissue>
    </source>
</reference>
<organism evidence="3 4">
    <name type="scientific">Aristolochia fimbriata</name>
    <name type="common">White veined hardy Dutchman's pipe vine</name>
    <dbReference type="NCBI Taxonomy" id="158543"/>
    <lineage>
        <taxon>Eukaryota</taxon>
        <taxon>Viridiplantae</taxon>
        <taxon>Streptophyta</taxon>
        <taxon>Embryophyta</taxon>
        <taxon>Tracheophyta</taxon>
        <taxon>Spermatophyta</taxon>
        <taxon>Magnoliopsida</taxon>
        <taxon>Magnoliidae</taxon>
        <taxon>Piperales</taxon>
        <taxon>Aristolochiaceae</taxon>
        <taxon>Aristolochia</taxon>
    </lineage>
</organism>
<evidence type="ECO:0000313" key="4">
    <source>
        <dbReference type="Proteomes" id="UP000825729"/>
    </source>
</evidence>
<protein>
    <recommendedName>
        <fullName evidence="2">Aminotransferase-like plant mobile domain-containing protein</fullName>
    </recommendedName>
</protein>
<keyword evidence="4" id="KW-1185">Reference proteome</keyword>
<dbReference type="PANTHER" id="PTHR46033:SF8">
    <property type="entry name" value="PROTEIN MAINTENANCE OF MERISTEMS-LIKE"/>
    <property type="match status" value="1"/>
</dbReference>
<proteinExistence type="predicted"/>
<sequence length="217" mass="24959">MSPRLTTLVKGHIGDTVERSSNECHKPWWKPGAIQDKVGPSTELSGRRIWLSRTPLICFEIVELHVPDRVMLQLGLEQVTPREDVEHVTRISRKGRAREDWTLYHRDYIARWEARTESVVTGSRAYTPRHAPSDYMMWYLGATRQFISPPPTEATKVYHPRGYTEEALPSHVVEPARDRAPRGHRARRRPTTEMTTRVEDSDEVLAVPKPTVPDLPP</sequence>
<name>A0AAV7F1A8_ARIFI</name>
<dbReference type="Pfam" id="PF10536">
    <property type="entry name" value="PMD"/>
    <property type="match status" value="1"/>
</dbReference>
<dbReference type="InterPro" id="IPR019557">
    <property type="entry name" value="AminoTfrase-like_pln_mobile"/>
</dbReference>
<comment type="caution">
    <text evidence="3">The sequence shown here is derived from an EMBL/GenBank/DDBJ whole genome shotgun (WGS) entry which is preliminary data.</text>
</comment>
<dbReference type="Proteomes" id="UP000825729">
    <property type="component" value="Unassembled WGS sequence"/>
</dbReference>
<dbReference type="GO" id="GO:0010073">
    <property type="term" value="P:meristem maintenance"/>
    <property type="evidence" value="ECO:0007669"/>
    <property type="project" value="InterPro"/>
</dbReference>
<dbReference type="PANTHER" id="PTHR46033">
    <property type="entry name" value="PROTEIN MAIN-LIKE 2"/>
    <property type="match status" value="1"/>
</dbReference>
<accession>A0AAV7F1A8</accession>
<dbReference type="EMBL" id="JAINDJ010000003">
    <property type="protein sequence ID" value="KAG9454910.1"/>
    <property type="molecule type" value="Genomic_DNA"/>
</dbReference>
<feature type="domain" description="Aminotransferase-like plant mobile" evidence="2">
    <location>
        <begin position="29"/>
        <end position="139"/>
    </location>
</feature>
<dbReference type="AlphaFoldDB" id="A0AAV7F1A8"/>